<dbReference type="Proteomes" id="UP000385207">
    <property type="component" value="Unassembled WGS sequence"/>
</dbReference>
<feature type="region of interest" description="Disordered" evidence="1">
    <location>
        <begin position="1"/>
        <end position="63"/>
    </location>
</feature>
<feature type="region of interest" description="Disordered" evidence="1">
    <location>
        <begin position="127"/>
        <end position="172"/>
    </location>
</feature>
<evidence type="ECO:0000313" key="3">
    <source>
        <dbReference type="Proteomes" id="UP000385207"/>
    </source>
</evidence>
<feature type="compositionally biased region" description="Polar residues" evidence="1">
    <location>
        <begin position="8"/>
        <end position="17"/>
    </location>
</feature>
<protein>
    <submittedName>
        <fullName evidence="2">Uncharacterized protein</fullName>
    </submittedName>
</protein>
<name>A0A5E7IC98_PSEFL</name>
<proteinExistence type="predicted"/>
<reference evidence="2 3" key="1">
    <citation type="submission" date="2019-09" db="EMBL/GenBank/DDBJ databases">
        <authorList>
            <person name="Chandra G."/>
            <person name="Truman W A."/>
        </authorList>
    </citation>
    <scope>NUCLEOTIDE SEQUENCE [LARGE SCALE GENOMIC DNA]</scope>
    <source>
        <strain evidence="2">PS862</strain>
    </source>
</reference>
<sequence length="172" mass="18786">MLAKAVDQATSTSTGRQPSPCRSWLASEDGGRSDIAVTDRPLSRAGSLTHWQGARHTSPRHPQPLWERACSRRRRPIQHRSDRQTAFASRLAHIGKVLGTHLPDTRNPCGSGLAREGGGPFNIAVTDRPLSRASPLPHWDGARHARRPQSLCEPAREDGGTFTPRAEVNARG</sequence>
<organism evidence="2 3">
    <name type="scientific">Pseudomonas fluorescens</name>
    <dbReference type="NCBI Taxonomy" id="294"/>
    <lineage>
        <taxon>Bacteria</taxon>
        <taxon>Pseudomonadati</taxon>
        <taxon>Pseudomonadota</taxon>
        <taxon>Gammaproteobacteria</taxon>
        <taxon>Pseudomonadales</taxon>
        <taxon>Pseudomonadaceae</taxon>
        <taxon>Pseudomonas</taxon>
    </lineage>
</organism>
<evidence type="ECO:0000313" key="2">
    <source>
        <dbReference type="EMBL" id="VVO73302.1"/>
    </source>
</evidence>
<dbReference type="AlphaFoldDB" id="A0A5E7IC98"/>
<evidence type="ECO:0000256" key="1">
    <source>
        <dbReference type="SAM" id="MobiDB-lite"/>
    </source>
</evidence>
<gene>
    <name evidence="2" type="ORF">PS862_01447</name>
</gene>
<accession>A0A5E7IC98</accession>
<dbReference type="EMBL" id="CABVII010000005">
    <property type="protein sequence ID" value="VVO73302.1"/>
    <property type="molecule type" value="Genomic_DNA"/>
</dbReference>